<keyword evidence="4" id="KW-1185">Reference proteome</keyword>
<dbReference type="InterPro" id="IPR021858">
    <property type="entry name" value="Fun_TF"/>
</dbReference>
<accession>A0AAD4GMG0</accession>
<dbReference type="PANTHER" id="PTHR37534:SF25">
    <property type="entry name" value="ZN(II)2CYS6 TRANSCRIPTION FACTOR (EUROFUNG)"/>
    <property type="match status" value="1"/>
</dbReference>
<dbReference type="PANTHER" id="PTHR37534">
    <property type="entry name" value="TRANSCRIPTIONAL ACTIVATOR PROTEIN UGA3"/>
    <property type="match status" value="1"/>
</dbReference>
<evidence type="ECO:0000313" key="3">
    <source>
        <dbReference type="EMBL" id="KAF9883049.1"/>
    </source>
</evidence>
<dbReference type="AlphaFoldDB" id="A0AAD4GMG0"/>
<sequence length="171" mass="19429">MSLQQGVKPKTLDQAVLLRFFKEYWGLGLDSQHPDRHFTTEIPRRALHTPILLNAILAVSSLHQSRLWNLSTSSLAAEEYHRDCVMLMLEMLDRMKEPINELLLATAVILRVYEQMNSLAFKLTIITPAELSSDIECHLLGASALASNTNSTCGKLWKAAFWIYLRQDICT</sequence>
<evidence type="ECO:0008006" key="5">
    <source>
        <dbReference type="Google" id="ProtNLM"/>
    </source>
</evidence>
<dbReference type="GO" id="GO:0005634">
    <property type="term" value="C:nucleus"/>
    <property type="evidence" value="ECO:0007669"/>
    <property type="project" value="UniProtKB-SubCell"/>
</dbReference>
<comment type="caution">
    <text evidence="3">The sequence shown here is derived from an EMBL/GenBank/DDBJ whole genome shotgun (WGS) entry which is preliminary data.</text>
</comment>
<dbReference type="GO" id="GO:0003700">
    <property type="term" value="F:DNA-binding transcription factor activity"/>
    <property type="evidence" value="ECO:0007669"/>
    <property type="project" value="TreeGrafter"/>
</dbReference>
<proteinExistence type="predicted"/>
<name>A0AAD4GMG0_ASPNN</name>
<organism evidence="3 4">
    <name type="scientific">Aspergillus nanangensis</name>
    <dbReference type="NCBI Taxonomy" id="2582783"/>
    <lineage>
        <taxon>Eukaryota</taxon>
        <taxon>Fungi</taxon>
        <taxon>Dikarya</taxon>
        <taxon>Ascomycota</taxon>
        <taxon>Pezizomycotina</taxon>
        <taxon>Eurotiomycetes</taxon>
        <taxon>Eurotiomycetidae</taxon>
        <taxon>Eurotiales</taxon>
        <taxon>Aspergillaceae</taxon>
        <taxon>Aspergillus</taxon>
        <taxon>Aspergillus subgen. Circumdati</taxon>
    </lineage>
</organism>
<evidence type="ECO:0000256" key="1">
    <source>
        <dbReference type="ARBA" id="ARBA00004123"/>
    </source>
</evidence>
<reference evidence="3" key="1">
    <citation type="journal article" date="2019" name="Beilstein J. Org. Chem.">
        <title>Nanangenines: drimane sesquiterpenoids as the dominant metabolite cohort of a novel Australian fungus, Aspergillus nanangensis.</title>
        <authorList>
            <person name="Lacey H.J."/>
            <person name="Gilchrist C.L.M."/>
            <person name="Crombie A."/>
            <person name="Kalaitzis J.A."/>
            <person name="Vuong D."/>
            <person name="Rutledge P.J."/>
            <person name="Turner P."/>
            <person name="Pitt J.I."/>
            <person name="Lacey E."/>
            <person name="Chooi Y.H."/>
            <person name="Piggott A.M."/>
        </authorList>
    </citation>
    <scope>NUCLEOTIDE SEQUENCE</scope>
    <source>
        <strain evidence="3">MST-FP2251</strain>
    </source>
</reference>
<gene>
    <name evidence="3" type="ORF">FE257_004303</name>
</gene>
<evidence type="ECO:0000256" key="2">
    <source>
        <dbReference type="ARBA" id="ARBA00023242"/>
    </source>
</evidence>
<dbReference type="Pfam" id="PF11951">
    <property type="entry name" value="Fungal_trans_2"/>
    <property type="match status" value="1"/>
</dbReference>
<protein>
    <recommendedName>
        <fullName evidence="5">Transcription factor domain-containing protein</fullName>
    </recommendedName>
</protein>
<keyword evidence="2" id="KW-0539">Nucleus</keyword>
<dbReference type="GO" id="GO:0045944">
    <property type="term" value="P:positive regulation of transcription by RNA polymerase II"/>
    <property type="evidence" value="ECO:0007669"/>
    <property type="project" value="TreeGrafter"/>
</dbReference>
<comment type="subcellular location">
    <subcellularLocation>
        <location evidence="1">Nucleus</location>
    </subcellularLocation>
</comment>
<evidence type="ECO:0000313" key="4">
    <source>
        <dbReference type="Proteomes" id="UP001194746"/>
    </source>
</evidence>
<reference evidence="3" key="2">
    <citation type="submission" date="2020-02" db="EMBL/GenBank/DDBJ databases">
        <authorList>
            <person name="Gilchrist C.L.M."/>
            <person name="Chooi Y.-H."/>
        </authorList>
    </citation>
    <scope>NUCLEOTIDE SEQUENCE</scope>
    <source>
        <strain evidence="3">MST-FP2251</strain>
    </source>
</reference>
<dbReference type="EMBL" id="VCAU01000190">
    <property type="protein sequence ID" value="KAF9883049.1"/>
    <property type="molecule type" value="Genomic_DNA"/>
</dbReference>
<dbReference type="GO" id="GO:0000976">
    <property type="term" value="F:transcription cis-regulatory region binding"/>
    <property type="evidence" value="ECO:0007669"/>
    <property type="project" value="TreeGrafter"/>
</dbReference>
<dbReference type="Proteomes" id="UP001194746">
    <property type="component" value="Unassembled WGS sequence"/>
</dbReference>